<reference evidence="6 7" key="1">
    <citation type="submission" date="2022-06" db="EMBL/GenBank/DDBJ databases">
        <title>Endosaccharibacter gen. nov., sp. nov., endophytic bacteria isolated from sugarcane.</title>
        <authorList>
            <person name="Pitiwittayakul N."/>
            <person name="Yukphan P."/>
            <person name="Charoenyingcharoen P."/>
            <person name="Tanasupawat S."/>
        </authorList>
    </citation>
    <scope>NUCLEOTIDE SEQUENCE [LARGE SCALE GENOMIC DNA]</scope>
    <source>
        <strain evidence="6 7">KSS8</strain>
    </source>
</reference>
<dbReference type="CDD" id="cd03220">
    <property type="entry name" value="ABC_KpsT_Wzt"/>
    <property type="match status" value="1"/>
</dbReference>
<dbReference type="InterPro" id="IPR003439">
    <property type="entry name" value="ABC_transporter-like_ATP-bd"/>
</dbReference>
<dbReference type="InterPro" id="IPR050683">
    <property type="entry name" value="Bact_Polysacc_Export_ATP-bd"/>
</dbReference>
<dbReference type="PANTHER" id="PTHR46743:SF2">
    <property type="entry name" value="TEICHOIC ACIDS EXPORT ATP-BINDING PROTEIN TAGH"/>
    <property type="match status" value="1"/>
</dbReference>
<keyword evidence="3" id="KW-0547">Nucleotide-binding</keyword>
<dbReference type="InterPro" id="IPR027417">
    <property type="entry name" value="P-loop_NTPase"/>
</dbReference>
<gene>
    <name evidence="6" type="ORF">NFI95_07195</name>
</gene>
<organism evidence="6 7">
    <name type="scientific">Endosaccharibacter trunci</name>
    <dbReference type="NCBI Taxonomy" id="2812733"/>
    <lineage>
        <taxon>Bacteria</taxon>
        <taxon>Pseudomonadati</taxon>
        <taxon>Pseudomonadota</taxon>
        <taxon>Alphaproteobacteria</taxon>
        <taxon>Acetobacterales</taxon>
        <taxon>Acetobacteraceae</taxon>
        <taxon>Endosaccharibacter</taxon>
    </lineage>
</organism>
<evidence type="ECO:0000313" key="7">
    <source>
        <dbReference type="Proteomes" id="UP001524587"/>
    </source>
</evidence>
<dbReference type="PROSITE" id="PS50893">
    <property type="entry name" value="ABC_TRANSPORTER_2"/>
    <property type="match status" value="1"/>
</dbReference>
<feature type="domain" description="ABC transporter" evidence="5">
    <location>
        <begin position="55"/>
        <end position="275"/>
    </location>
</feature>
<dbReference type="Gene3D" id="3.40.50.300">
    <property type="entry name" value="P-loop containing nucleotide triphosphate hydrolases"/>
    <property type="match status" value="1"/>
</dbReference>
<comment type="caution">
    <text evidence="6">The sequence shown here is derived from an EMBL/GenBank/DDBJ whole genome shotgun (WGS) entry which is preliminary data.</text>
</comment>
<evidence type="ECO:0000256" key="2">
    <source>
        <dbReference type="ARBA" id="ARBA00022448"/>
    </source>
</evidence>
<dbReference type="Pfam" id="PF00005">
    <property type="entry name" value="ABC_tran"/>
    <property type="match status" value="1"/>
</dbReference>
<sequence>MLASPLPVPPGGRAFIDVTALSLDFPLYHGGARSLKKTVLSGVSGKVGGRLGRAGRSPDDPNATRRVVVQALRDLTFSVRSGERLGIVGRNGAGKSSLLRVLGGIYEPVAGRIHTGGSVNTLLDTNFGMNLDLTGRENITLRGRYVGLDATGIRALEEDVEGFAALGPFMDLPVRLYSSGMVVRLGFGLATAIAPQILLMDEWFMAGDSRFRDKAHARLETVVRGAEILVLTSHMPDVLRQWCTRLIWLEAGRIVADGPVDDIMTRYESGAAPAL</sequence>
<evidence type="ECO:0000256" key="1">
    <source>
        <dbReference type="ARBA" id="ARBA00005417"/>
    </source>
</evidence>
<proteinExistence type="inferred from homology"/>
<dbReference type="SUPFAM" id="SSF52540">
    <property type="entry name" value="P-loop containing nucleoside triphosphate hydrolases"/>
    <property type="match status" value="1"/>
</dbReference>
<dbReference type="PANTHER" id="PTHR46743">
    <property type="entry name" value="TEICHOIC ACIDS EXPORT ATP-BINDING PROTEIN TAGH"/>
    <property type="match status" value="1"/>
</dbReference>
<keyword evidence="2" id="KW-0813">Transport</keyword>
<comment type="similarity">
    <text evidence="1">Belongs to the ABC transporter superfamily.</text>
</comment>
<keyword evidence="7" id="KW-1185">Reference proteome</keyword>
<dbReference type="GO" id="GO:0005524">
    <property type="term" value="F:ATP binding"/>
    <property type="evidence" value="ECO:0007669"/>
    <property type="project" value="UniProtKB-KW"/>
</dbReference>
<dbReference type="InterPro" id="IPR003593">
    <property type="entry name" value="AAA+_ATPase"/>
</dbReference>
<dbReference type="InterPro" id="IPR015860">
    <property type="entry name" value="ABC_transpr_TagH-like"/>
</dbReference>
<evidence type="ECO:0000313" key="6">
    <source>
        <dbReference type="EMBL" id="MCQ8278232.1"/>
    </source>
</evidence>
<evidence type="ECO:0000259" key="5">
    <source>
        <dbReference type="PROSITE" id="PS50893"/>
    </source>
</evidence>
<dbReference type="EMBL" id="JAMSKV010000005">
    <property type="protein sequence ID" value="MCQ8278232.1"/>
    <property type="molecule type" value="Genomic_DNA"/>
</dbReference>
<protein>
    <submittedName>
        <fullName evidence="6">ABC transporter ATP-binding protein</fullName>
    </submittedName>
</protein>
<evidence type="ECO:0000256" key="3">
    <source>
        <dbReference type="ARBA" id="ARBA00022741"/>
    </source>
</evidence>
<accession>A0ABT1W5T8</accession>
<keyword evidence="4 6" id="KW-0067">ATP-binding</keyword>
<evidence type="ECO:0000256" key="4">
    <source>
        <dbReference type="ARBA" id="ARBA00022840"/>
    </source>
</evidence>
<dbReference type="Proteomes" id="UP001524587">
    <property type="component" value="Unassembled WGS sequence"/>
</dbReference>
<dbReference type="SMART" id="SM00382">
    <property type="entry name" value="AAA"/>
    <property type="match status" value="1"/>
</dbReference>
<name>A0ABT1W5T8_9PROT</name>